<name>A0A1K1KP91_9LACO</name>
<dbReference type="Proteomes" id="UP000190935">
    <property type="component" value="Chromosome I"/>
</dbReference>
<proteinExistence type="predicted"/>
<evidence type="ECO:0000313" key="1">
    <source>
        <dbReference type="EMBL" id="SFV40675.1"/>
    </source>
</evidence>
<accession>A0A1K1KP91</accession>
<evidence type="ECO:0000313" key="2">
    <source>
        <dbReference type="Proteomes" id="UP000190935"/>
    </source>
</evidence>
<reference evidence="2" key="1">
    <citation type="submission" date="2016-11" db="EMBL/GenBank/DDBJ databases">
        <authorList>
            <person name="Papadimitriou K."/>
        </authorList>
    </citation>
    <scope>NUCLEOTIDE SEQUENCE [LARGE SCALE GENOMIC DNA]</scope>
    <source>
        <strain evidence="2">ACA-DC 1533</strain>
    </source>
</reference>
<dbReference type="KEGG" id="laca:LAC1533_1255"/>
<dbReference type="AlphaFoldDB" id="A0A1K1KP91"/>
<protein>
    <submittedName>
        <fullName evidence="1">Uncharacterized protein</fullName>
    </submittedName>
</protein>
<sequence>MKINKICFRAWNSLKLKQLLLNFHKKSLGHRLNDLGKYTAANN</sequence>
<organism evidence="1 2">
    <name type="scientific">Ligilactobacillus acidipiscis</name>
    <dbReference type="NCBI Taxonomy" id="89059"/>
    <lineage>
        <taxon>Bacteria</taxon>
        <taxon>Bacillati</taxon>
        <taxon>Bacillota</taxon>
        <taxon>Bacilli</taxon>
        <taxon>Lactobacillales</taxon>
        <taxon>Lactobacillaceae</taxon>
        <taxon>Ligilactobacillus</taxon>
    </lineage>
</organism>
<dbReference type="EMBL" id="LT630287">
    <property type="protein sequence ID" value="SFV40675.1"/>
    <property type="molecule type" value="Genomic_DNA"/>
</dbReference>
<gene>
    <name evidence="1" type="ORF">LAC1533_1255</name>
</gene>